<dbReference type="EMBL" id="CM000835">
    <property type="protein sequence ID" value="KRH72241.1"/>
    <property type="molecule type" value="Genomic_DNA"/>
</dbReference>
<dbReference type="OMA" id="WAYPPTR"/>
<dbReference type="AlphaFoldDB" id="I1JGL0"/>
<accession>I1JGL0</accession>
<name>I1JGL0_SOYBN</name>
<gene>
    <name evidence="2" type="ORF">GLYMA_02G200400</name>
</gene>
<dbReference type="EnsemblPlants" id="KRH72241">
    <property type="protein sequence ID" value="KRH72241"/>
    <property type="gene ID" value="GLYMA_02G200400"/>
</dbReference>
<sequence length="63" mass="7086">MVLWSYPPTARQMAVTGGVFVVGGLLFGVGAYFSFVNVAPQQERLKSRREAMRNYIKKRFGDS</sequence>
<evidence type="ECO:0000256" key="1">
    <source>
        <dbReference type="SAM" id="Phobius"/>
    </source>
</evidence>
<dbReference type="HOGENOM" id="CLU_176579_1_1_1"/>
<organism evidence="3">
    <name type="scientific">Glycine max</name>
    <name type="common">Soybean</name>
    <name type="synonym">Glycine hispida</name>
    <dbReference type="NCBI Taxonomy" id="3847"/>
    <lineage>
        <taxon>Eukaryota</taxon>
        <taxon>Viridiplantae</taxon>
        <taxon>Streptophyta</taxon>
        <taxon>Embryophyta</taxon>
        <taxon>Tracheophyta</taxon>
        <taxon>Spermatophyta</taxon>
        <taxon>Magnoliopsida</taxon>
        <taxon>eudicotyledons</taxon>
        <taxon>Gunneridae</taxon>
        <taxon>Pentapetalae</taxon>
        <taxon>rosids</taxon>
        <taxon>fabids</taxon>
        <taxon>Fabales</taxon>
        <taxon>Fabaceae</taxon>
        <taxon>Papilionoideae</taxon>
        <taxon>50 kb inversion clade</taxon>
        <taxon>NPAAA clade</taxon>
        <taxon>indigoferoid/millettioid clade</taxon>
        <taxon>Phaseoleae</taxon>
        <taxon>Glycine</taxon>
        <taxon>Glycine subgen. Soja</taxon>
    </lineage>
</organism>
<dbReference type="InParanoid" id="I1JGL0"/>
<keyword evidence="1" id="KW-1133">Transmembrane helix</keyword>
<reference evidence="2 3" key="1">
    <citation type="journal article" date="2010" name="Nature">
        <title>Genome sequence of the palaeopolyploid soybean.</title>
        <authorList>
            <person name="Schmutz J."/>
            <person name="Cannon S.B."/>
            <person name="Schlueter J."/>
            <person name="Ma J."/>
            <person name="Mitros T."/>
            <person name="Nelson W."/>
            <person name="Hyten D.L."/>
            <person name="Song Q."/>
            <person name="Thelen J.J."/>
            <person name="Cheng J."/>
            <person name="Xu D."/>
            <person name="Hellsten U."/>
            <person name="May G.D."/>
            <person name="Yu Y."/>
            <person name="Sakurai T."/>
            <person name="Umezawa T."/>
            <person name="Bhattacharyya M.K."/>
            <person name="Sandhu D."/>
            <person name="Valliyodan B."/>
            <person name="Lindquist E."/>
            <person name="Peto M."/>
            <person name="Grant D."/>
            <person name="Shu S."/>
            <person name="Goodstein D."/>
            <person name="Barry K."/>
            <person name="Futrell-Griggs M."/>
            <person name="Abernathy B."/>
            <person name="Du J."/>
            <person name="Tian Z."/>
            <person name="Zhu L."/>
            <person name="Gill N."/>
            <person name="Joshi T."/>
            <person name="Libault M."/>
            <person name="Sethuraman A."/>
            <person name="Zhang X.-C."/>
            <person name="Shinozaki K."/>
            <person name="Nguyen H.T."/>
            <person name="Wing R.A."/>
            <person name="Cregan P."/>
            <person name="Specht J."/>
            <person name="Grimwood J."/>
            <person name="Rokhsar D."/>
            <person name="Stacey G."/>
            <person name="Shoemaker R.C."/>
            <person name="Jackson S.A."/>
        </authorList>
    </citation>
    <scope>NUCLEOTIDE SEQUENCE [LARGE SCALE GENOMIC DNA]</scope>
    <source>
        <strain evidence="3">cv. Williams 82</strain>
        <tissue evidence="2">Callus</tissue>
    </source>
</reference>
<reference evidence="2" key="3">
    <citation type="submission" date="2018-07" db="EMBL/GenBank/DDBJ databases">
        <title>WGS assembly of Glycine max.</title>
        <authorList>
            <person name="Schmutz J."/>
            <person name="Cannon S."/>
            <person name="Schlueter J."/>
            <person name="Ma J."/>
            <person name="Mitros T."/>
            <person name="Nelson W."/>
            <person name="Hyten D."/>
            <person name="Song Q."/>
            <person name="Thelen J."/>
            <person name="Cheng J."/>
            <person name="Xu D."/>
            <person name="Hellsten U."/>
            <person name="May G."/>
            <person name="Yu Y."/>
            <person name="Sakurai T."/>
            <person name="Umezawa T."/>
            <person name="Bhattacharyya M."/>
            <person name="Sandhu D."/>
            <person name="Valliyodan B."/>
            <person name="Lindquist E."/>
            <person name="Peto M."/>
            <person name="Grant D."/>
            <person name="Shu S."/>
            <person name="Goodstein D."/>
            <person name="Barry K."/>
            <person name="Futrell-Griggs M."/>
            <person name="Abernathy B."/>
            <person name="Du J."/>
            <person name="Tian Z."/>
            <person name="Zhu L."/>
            <person name="Gill N."/>
            <person name="Joshi T."/>
            <person name="Libault M."/>
            <person name="Sethuraman A."/>
            <person name="Zhang X."/>
            <person name="Shinozaki K."/>
            <person name="Nguyen H."/>
            <person name="Wing R."/>
            <person name="Cregan P."/>
            <person name="Specht J."/>
            <person name="Grimwood J."/>
            <person name="Rokhsar D."/>
            <person name="Stacey G."/>
            <person name="Shoemaker R."/>
            <person name="Jackson S."/>
        </authorList>
    </citation>
    <scope>NUCLEOTIDE SEQUENCE</scope>
    <source>
        <tissue evidence="2">Callus</tissue>
    </source>
</reference>
<dbReference type="Gramene" id="KRH72241">
    <property type="protein sequence ID" value="KRH72241"/>
    <property type="gene ID" value="GLYMA_02G200400"/>
</dbReference>
<protein>
    <submittedName>
        <fullName evidence="2 3">Uncharacterized protein</fullName>
    </submittedName>
</protein>
<evidence type="ECO:0000313" key="4">
    <source>
        <dbReference type="Proteomes" id="UP000008827"/>
    </source>
</evidence>
<dbReference type="Proteomes" id="UP000008827">
    <property type="component" value="Chromosome 2"/>
</dbReference>
<keyword evidence="1" id="KW-0472">Membrane</keyword>
<evidence type="ECO:0000313" key="3">
    <source>
        <dbReference type="EnsemblPlants" id="KRH72241"/>
    </source>
</evidence>
<dbReference type="OrthoDB" id="1898956at2759"/>
<dbReference type="eggNOG" id="ENOG502SBJI">
    <property type="taxonomic scope" value="Eukaryota"/>
</dbReference>
<evidence type="ECO:0000313" key="2">
    <source>
        <dbReference type="EMBL" id="KRH72241.1"/>
    </source>
</evidence>
<feature type="transmembrane region" description="Helical" evidence="1">
    <location>
        <begin position="20"/>
        <end position="39"/>
    </location>
</feature>
<keyword evidence="1" id="KW-0812">Transmembrane</keyword>
<proteinExistence type="predicted"/>
<dbReference type="PaxDb" id="3847-GLYMA02G36080.1"/>
<dbReference type="SMR" id="I1JGL0"/>
<reference evidence="3" key="2">
    <citation type="submission" date="2018-02" db="UniProtKB">
        <authorList>
            <consortium name="EnsemblPlants"/>
        </authorList>
    </citation>
    <scope>IDENTIFICATION</scope>
    <source>
        <strain evidence="3">Williams 82</strain>
    </source>
</reference>
<keyword evidence="4" id="KW-1185">Reference proteome</keyword>